<organism evidence="7 8">
    <name type="scientific">Bacillus thermozeamaize</name>
    <dbReference type="NCBI Taxonomy" id="230954"/>
    <lineage>
        <taxon>Bacteria</taxon>
        <taxon>Bacillati</taxon>
        <taxon>Bacillota</taxon>
        <taxon>Bacilli</taxon>
        <taxon>Bacillales</taxon>
        <taxon>Bacillaceae</taxon>
        <taxon>Bacillus</taxon>
    </lineage>
</organism>
<reference evidence="8" key="1">
    <citation type="submission" date="2016-06" db="EMBL/GenBank/DDBJ databases">
        <authorList>
            <person name="Nascimento L."/>
            <person name="Pereira R.V."/>
            <person name="Martins L.F."/>
            <person name="Quaggio R.B."/>
            <person name="Silva A.M."/>
            <person name="Setubal J.C."/>
        </authorList>
    </citation>
    <scope>NUCLEOTIDE SEQUENCE [LARGE SCALE GENOMIC DNA]</scope>
</reference>
<evidence type="ECO:0000256" key="6">
    <source>
        <dbReference type="ARBA" id="ARBA00031723"/>
    </source>
</evidence>
<dbReference type="InterPro" id="IPR010149">
    <property type="entry name" value="CRISPR-assoc_prot_Csm2_III-A"/>
</dbReference>
<dbReference type="GO" id="GO:0003723">
    <property type="term" value="F:RNA binding"/>
    <property type="evidence" value="ECO:0007669"/>
    <property type="project" value="UniProtKB-KW"/>
</dbReference>
<dbReference type="AlphaFoldDB" id="A0A1Y3PLJ4"/>
<keyword evidence="5" id="KW-0051">Antiviral defense</keyword>
<evidence type="ECO:0000256" key="5">
    <source>
        <dbReference type="ARBA" id="ARBA00023118"/>
    </source>
</evidence>
<evidence type="ECO:0000256" key="4">
    <source>
        <dbReference type="ARBA" id="ARBA00022884"/>
    </source>
</evidence>
<evidence type="ECO:0000313" key="8">
    <source>
        <dbReference type="Proteomes" id="UP000196475"/>
    </source>
</evidence>
<dbReference type="GO" id="GO:0051607">
    <property type="term" value="P:defense response to virus"/>
    <property type="evidence" value="ECO:0007669"/>
    <property type="project" value="UniProtKB-KW"/>
</dbReference>
<protein>
    <recommendedName>
        <fullName evidence="3">CRISPR system Cms protein Csm2</fullName>
    </recommendedName>
    <alternativeName>
        <fullName evidence="6">CRISPR type III A-associated protein Csm2</fullName>
    </alternativeName>
</protein>
<comment type="similarity">
    <text evidence="2">Belongs to the CRISPR-associated Csm2 family.</text>
</comment>
<evidence type="ECO:0000256" key="1">
    <source>
        <dbReference type="ARBA" id="ARBA00003640"/>
    </source>
</evidence>
<evidence type="ECO:0000256" key="2">
    <source>
        <dbReference type="ARBA" id="ARBA00006896"/>
    </source>
</evidence>
<evidence type="ECO:0000256" key="3">
    <source>
        <dbReference type="ARBA" id="ARBA00016118"/>
    </source>
</evidence>
<comment type="caution">
    <text evidence="7">The sequence shown here is derived from an EMBL/GenBank/DDBJ whole genome shotgun (WGS) entry which is preliminary data.</text>
</comment>
<evidence type="ECO:0000313" key="7">
    <source>
        <dbReference type="EMBL" id="OUM85169.1"/>
    </source>
</evidence>
<proteinExistence type="inferred from homology"/>
<accession>A0A1Y3PLJ4</accession>
<dbReference type="Pfam" id="PF03750">
    <property type="entry name" value="Csm2_III-A"/>
    <property type="match status" value="1"/>
</dbReference>
<dbReference type="EMBL" id="LZRT01000110">
    <property type="protein sequence ID" value="OUM85169.1"/>
    <property type="molecule type" value="Genomic_DNA"/>
</dbReference>
<comment type="function">
    <text evidence="1">This subunit may be involved in monitoring complementarity of crRNA and target RNA.</text>
</comment>
<dbReference type="Proteomes" id="UP000196475">
    <property type="component" value="Unassembled WGS sequence"/>
</dbReference>
<gene>
    <name evidence="7" type="ORF">BAA01_00515</name>
</gene>
<dbReference type="NCBIfam" id="TIGR01870">
    <property type="entry name" value="cas_TM1810_Csm2"/>
    <property type="match status" value="1"/>
</dbReference>
<keyword evidence="4" id="KW-0694">RNA-binding</keyword>
<sequence>MTLPDGYLANGYFDEKGYPFRQLFIDWPEELATKFRQGKMTASALRNFYNEVRIINSIAEGLEFEQVRERIWKLKPSAHYAANRKAGNTPFLFYQFIVANLPHAEQSLKAFKTFVSHFECVVAFFKE</sequence>
<name>A0A1Y3PLJ4_9BACI</name>